<gene>
    <name evidence="2" type="ORF">AVDCRST_MAG93-2090</name>
</gene>
<dbReference type="AlphaFoldDB" id="A0A6J4IPW8"/>
<dbReference type="InterPro" id="IPR010139">
    <property type="entry name" value="Imidazole-glycPsynth_HisH"/>
</dbReference>
<evidence type="ECO:0000313" key="2">
    <source>
        <dbReference type="EMBL" id="CAA9258757.1"/>
    </source>
</evidence>
<dbReference type="EMBL" id="CADCTR010000711">
    <property type="protein sequence ID" value="CAA9258757.1"/>
    <property type="molecule type" value="Genomic_DNA"/>
</dbReference>
<name>A0A6J4IPW8_9CHLR</name>
<dbReference type="GO" id="GO:0000105">
    <property type="term" value="P:L-histidine biosynthetic process"/>
    <property type="evidence" value="ECO:0007669"/>
    <property type="project" value="InterPro"/>
</dbReference>
<dbReference type="PROSITE" id="PS51273">
    <property type="entry name" value="GATASE_TYPE_1"/>
    <property type="match status" value="1"/>
</dbReference>
<dbReference type="Gene3D" id="3.40.50.880">
    <property type="match status" value="1"/>
</dbReference>
<keyword evidence="1" id="KW-0315">Glutamine amidotransferase</keyword>
<dbReference type="PANTHER" id="PTHR42701:SF1">
    <property type="entry name" value="IMIDAZOLE GLYCEROL PHOSPHATE SYNTHASE SUBUNIT HISH"/>
    <property type="match status" value="1"/>
</dbReference>
<proteinExistence type="predicted"/>
<dbReference type="InterPro" id="IPR029062">
    <property type="entry name" value="Class_I_gatase-like"/>
</dbReference>
<keyword evidence="2" id="KW-0808">Transferase</keyword>
<dbReference type="EC" id="2.4.2.-" evidence="2"/>
<protein>
    <submittedName>
        <fullName evidence="2">Imidazole glycerol phosphate synthase amidotransferase subunit</fullName>
        <ecNumber evidence="2">2.4.2.-</ecNumber>
    </submittedName>
</protein>
<evidence type="ECO:0000256" key="1">
    <source>
        <dbReference type="ARBA" id="ARBA00022962"/>
    </source>
</evidence>
<accession>A0A6J4IPW8</accession>
<organism evidence="2">
    <name type="scientific">uncultured Chloroflexia bacterium</name>
    <dbReference type="NCBI Taxonomy" id="1672391"/>
    <lineage>
        <taxon>Bacteria</taxon>
        <taxon>Bacillati</taxon>
        <taxon>Chloroflexota</taxon>
        <taxon>Chloroflexia</taxon>
        <taxon>environmental samples</taxon>
    </lineage>
</organism>
<dbReference type="GO" id="GO:0000107">
    <property type="term" value="F:imidazoleglycerol-phosphate synthase activity"/>
    <property type="evidence" value="ECO:0007669"/>
    <property type="project" value="TreeGrafter"/>
</dbReference>
<sequence length="84" mass="9355">NQVHYDADNPPTLLKDIPNGTDFYFVHSFYVDTPEPSIVAGRTDYGVPFPSVFAWGTAAATQFHPEKSGRWGLALLNNWVRSVS</sequence>
<reference evidence="2" key="1">
    <citation type="submission" date="2020-02" db="EMBL/GenBank/DDBJ databases">
        <authorList>
            <person name="Meier V. D."/>
        </authorList>
    </citation>
    <scope>NUCLEOTIDE SEQUENCE</scope>
    <source>
        <strain evidence="2">AVDCRST_MAG93</strain>
    </source>
</reference>
<dbReference type="PANTHER" id="PTHR42701">
    <property type="entry name" value="IMIDAZOLE GLYCEROL PHOSPHATE SYNTHASE SUBUNIT HISH"/>
    <property type="match status" value="1"/>
</dbReference>
<feature type="non-terminal residue" evidence="2">
    <location>
        <position position="1"/>
    </location>
</feature>
<keyword evidence="2" id="KW-0328">Glycosyltransferase</keyword>
<dbReference type="SUPFAM" id="SSF52317">
    <property type="entry name" value="Class I glutamine amidotransferase-like"/>
    <property type="match status" value="1"/>
</dbReference>